<evidence type="ECO:0008006" key="3">
    <source>
        <dbReference type="Google" id="ProtNLM"/>
    </source>
</evidence>
<dbReference type="SUPFAM" id="SSF53756">
    <property type="entry name" value="UDP-Glycosyltransferase/glycogen phosphorylase"/>
    <property type="match status" value="1"/>
</dbReference>
<dbReference type="EMBL" id="NIQU01000005">
    <property type="protein sequence ID" value="PIA68270.1"/>
    <property type="molecule type" value="Genomic_DNA"/>
</dbReference>
<sequence>MEGLRALHVDAQLMLSIAHPFKYGDESRSWLVRTWQRIGAARNATTRANLLRKLLLVATHDLWGWLVLLRVINRFDAFIFIYGQTITNSAFELWLLRRLGRKIVFVYTGSDSRPPYMDGGWFPGRVADELPLPTTLLSTVRRCKRKLRLHERYADYLVNSPATAHFHERPYINWFALGIPRALPVCPGIVPQDAGRPGPVRVLHGPSNPLVKGTAEILEVLDRLRRKGHSIELVKVQGMPNEVVLQELARCDFIVDQLYADTPLAALATEAAFFGKPAVVGGYFAEAIEQCLEPTDIPPSLFVAPDDLEMAIERLVVDSAFRLQLGEQARQFVLSSWNLKGVAGRYLQLLNDDIPGQWWCDPAAVRYLSGCGLPQGRSRKLVALLLEHFGASALQVQDKPGLERALVEFARVGEEPVDA</sequence>
<dbReference type="Proteomes" id="UP000229504">
    <property type="component" value="Unassembled WGS sequence"/>
</dbReference>
<reference evidence="2" key="1">
    <citation type="submission" date="2017-06" db="EMBL/GenBank/DDBJ databases">
        <authorList>
            <person name="Rastogi G."/>
            <person name="Vaishampayan P."/>
            <person name="Seuylemezian A."/>
        </authorList>
    </citation>
    <scope>NUCLEOTIDE SEQUENCE [LARGE SCALE GENOMIC DNA]</scope>
    <source>
        <strain evidence="2">PI11</strain>
    </source>
</reference>
<dbReference type="Gene3D" id="3.40.50.2000">
    <property type="entry name" value="Glycogen Phosphorylase B"/>
    <property type="match status" value="1"/>
</dbReference>
<proteinExistence type="predicted"/>
<comment type="caution">
    <text evidence="1">The sequence shown here is derived from an EMBL/GenBank/DDBJ whole genome shotgun (WGS) entry which is preliminary data.</text>
</comment>
<name>A0A2G5FJV8_9PSED</name>
<evidence type="ECO:0000313" key="2">
    <source>
        <dbReference type="Proteomes" id="UP000229504"/>
    </source>
</evidence>
<protein>
    <recommendedName>
        <fullName evidence="3">Glycosyltransferase family 4 protein</fullName>
    </recommendedName>
</protein>
<gene>
    <name evidence="1" type="ORF">CDO35_14325</name>
</gene>
<evidence type="ECO:0000313" key="1">
    <source>
        <dbReference type="EMBL" id="PIA68270.1"/>
    </source>
</evidence>
<dbReference type="AlphaFoldDB" id="A0A2G5FJV8"/>
<accession>A0A2G5FJV8</accession>
<organism evidence="1 2">
    <name type="scientific">Pseudomonas sediminis</name>
    <dbReference type="NCBI Taxonomy" id="1691904"/>
    <lineage>
        <taxon>Bacteria</taxon>
        <taxon>Pseudomonadati</taxon>
        <taxon>Pseudomonadota</taxon>
        <taxon>Gammaproteobacteria</taxon>
        <taxon>Pseudomonadales</taxon>
        <taxon>Pseudomonadaceae</taxon>
        <taxon>Pseudomonas</taxon>
    </lineage>
</organism>